<protein>
    <submittedName>
        <fullName evidence="2">Uncharacterized protein</fullName>
    </submittedName>
</protein>
<accession>A0A1Z1WSE1</accession>
<dbReference type="Gene3D" id="3.40.50.1820">
    <property type="entry name" value="alpha/beta hydrolase"/>
    <property type="match status" value="1"/>
</dbReference>
<feature type="compositionally biased region" description="Low complexity" evidence="1">
    <location>
        <begin position="66"/>
        <end position="79"/>
    </location>
</feature>
<evidence type="ECO:0000256" key="1">
    <source>
        <dbReference type="SAM" id="MobiDB-lite"/>
    </source>
</evidence>
<evidence type="ECO:0000313" key="3">
    <source>
        <dbReference type="Proteomes" id="UP000195880"/>
    </source>
</evidence>
<reference evidence="2 3" key="1">
    <citation type="submission" date="2017-05" db="EMBL/GenBank/DDBJ databases">
        <title>Streptomyces alboflavus Genome sequencing and assembly.</title>
        <authorList>
            <person name="Wang Y."/>
            <person name="Du B."/>
            <person name="Ding Y."/>
            <person name="Liu H."/>
            <person name="Hou Q."/>
            <person name="Liu K."/>
            <person name="Wang C."/>
            <person name="Yao L."/>
        </authorList>
    </citation>
    <scope>NUCLEOTIDE SEQUENCE [LARGE SCALE GENOMIC DNA]</scope>
    <source>
        <strain evidence="2 3">MDJK44</strain>
    </source>
</reference>
<gene>
    <name evidence="2" type="ORF">SMD44_08796</name>
</gene>
<dbReference type="AlphaFoldDB" id="A0A1Z1WSE1"/>
<organism evidence="2 3">
    <name type="scientific">Streptomyces alboflavus</name>
    <dbReference type="NCBI Taxonomy" id="67267"/>
    <lineage>
        <taxon>Bacteria</taxon>
        <taxon>Bacillati</taxon>
        <taxon>Actinomycetota</taxon>
        <taxon>Actinomycetes</taxon>
        <taxon>Kitasatosporales</taxon>
        <taxon>Streptomycetaceae</taxon>
        <taxon>Streptomyces</taxon>
    </lineage>
</organism>
<feature type="region of interest" description="Disordered" evidence="1">
    <location>
        <begin position="60"/>
        <end position="86"/>
    </location>
</feature>
<evidence type="ECO:0000313" key="2">
    <source>
        <dbReference type="EMBL" id="ARX89309.1"/>
    </source>
</evidence>
<sequence length="86" mass="8575">MASVNDESTDRATALLFASTGLAVSAPDYLGLGEGPGSHPYGHPKATVTAPVDGLRAARAPSSGVTAATWTDASSSAASHRADPPR</sequence>
<dbReference type="EMBL" id="CP021748">
    <property type="protein sequence ID" value="ARX89309.1"/>
    <property type="molecule type" value="Genomic_DNA"/>
</dbReference>
<dbReference type="Proteomes" id="UP000195880">
    <property type="component" value="Chromosome"/>
</dbReference>
<name>A0A1Z1WSE1_9ACTN</name>
<dbReference type="InterPro" id="IPR029058">
    <property type="entry name" value="AB_hydrolase_fold"/>
</dbReference>
<dbReference type="KEGG" id="salf:SMD44_08796"/>
<proteinExistence type="predicted"/>
<keyword evidence="3" id="KW-1185">Reference proteome</keyword>